<organism evidence="2">
    <name type="scientific">Palmaria palmata</name>
    <name type="common">Dulse</name>
    <name type="synonym">Rhodymenia palmata</name>
    <dbReference type="NCBI Taxonomy" id="2822"/>
    <lineage>
        <taxon>Eukaryota</taxon>
        <taxon>Rhodophyta</taxon>
        <taxon>Florideophyceae</taxon>
        <taxon>Nemaliophycidae</taxon>
        <taxon>Palmariales</taxon>
        <taxon>Palmariaceae</taxon>
        <taxon>Palmaria</taxon>
    </lineage>
</organism>
<keyword evidence="2" id="KW-0934">Plastid</keyword>
<dbReference type="Gene3D" id="3.30.70.1860">
    <property type="entry name" value="Uncharacterised protein family Ycf54"/>
    <property type="match status" value="1"/>
</dbReference>
<comment type="similarity">
    <text evidence="1">Belongs to the ycf54 family.</text>
</comment>
<proteinExistence type="inferred from homology"/>
<accession>A0A1C9CH76</accession>
<dbReference type="PANTHER" id="PTHR35319">
    <property type="match status" value="1"/>
</dbReference>
<dbReference type="EMBL" id="KX284726">
    <property type="protein sequence ID" value="AOM67753.1"/>
    <property type="molecule type" value="Genomic_DNA"/>
</dbReference>
<evidence type="ECO:0000256" key="1">
    <source>
        <dbReference type="ARBA" id="ARBA00043978"/>
    </source>
</evidence>
<name>A0A1C9CH76_PALPL</name>
<evidence type="ECO:0008006" key="3">
    <source>
        <dbReference type="Google" id="ProtNLM"/>
    </source>
</evidence>
<evidence type="ECO:0000313" key="2">
    <source>
        <dbReference type="EMBL" id="AOM67753.1"/>
    </source>
</evidence>
<sequence>MTTYYFAIASQDFLLKEEPIEEILRERINHYKSINKVIDFWLIVNPIFINAPEMSIIKKQLNKPSVAIVSKNPVFITWLKLRLGFVSTGNFCAPSTSIPDPLGQIG</sequence>
<dbReference type="GeneID" id="29070255"/>
<dbReference type="RefSeq" id="YP_009294313.1">
    <property type="nucleotide sequence ID" value="NC_031147.1"/>
</dbReference>
<dbReference type="PANTHER" id="PTHR35319:SF2">
    <property type="entry name" value="YCF54"/>
    <property type="match status" value="1"/>
</dbReference>
<gene>
    <name evidence="2" type="primary">ycf54</name>
    <name evidence="2" type="ORF">Palma_121</name>
</gene>
<dbReference type="InterPro" id="IPR019616">
    <property type="entry name" value="Ycf54"/>
</dbReference>
<reference evidence="2" key="1">
    <citation type="journal article" date="2018" name="PLoS ONE">
        <title>Plastid genome analysis of three Nemaliophycidae red algal species suggests environmental adaptation for iron limited habitats.</title>
        <authorList>
            <person name="Cho C.H."/>
            <person name="Choi J.W."/>
            <person name="Lam D.W."/>
            <person name="Kim K.M."/>
            <person name="Yoon H.S."/>
        </authorList>
    </citation>
    <scope>NUCLEOTIDE SEQUENCE</scope>
</reference>
<protein>
    <recommendedName>
        <fullName evidence="3">Ycf54</fullName>
    </recommendedName>
</protein>
<dbReference type="Pfam" id="PF10674">
    <property type="entry name" value="Ycf54"/>
    <property type="match status" value="1"/>
</dbReference>
<dbReference type="InterPro" id="IPR038409">
    <property type="entry name" value="Ycf54-like_sf"/>
</dbReference>
<dbReference type="AlphaFoldDB" id="A0A1C9CH76"/>
<geneLocation type="plastid" evidence="2"/>